<reference evidence="2 3" key="1">
    <citation type="submission" date="2014-06" db="EMBL/GenBank/DDBJ databases">
        <authorList>
            <person name="Swart Estienne"/>
        </authorList>
    </citation>
    <scope>NUCLEOTIDE SEQUENCE [LARGE SCALE GENOMIC DNA]</scope>
    <source>
        <strain evidence="2 3">130c</strain>
    </source>
</reference>
<name>A0A078AJF2_STYLE</name>
<sequence length="220" mass="25942">MSLMRIERKRASKERNLNLFLIGLSFFAIVITIFKIMFNCEPSLQTGDLYKIENFIFLFMLFFINSYCIAVYLYAQRFFSNYFQKQINNNQDIIDQYQINEMKRSMKFLKIFMFTVCATMLIRYVVNVIYDLDYSFKLIEIQTGSLLCITILIYITEISLIIMMSQSIKETTKSQRRKYSYLSTGTPAQILTPDQQSRDFAALDDSTNGDILKEIEQNLL</sequence>
<feature type="transmembrane region" description="Helical" evidence="1">
    <location>
        <begin position="146"/>
        <end position="168"/>
    </location>
</feature>
<keyword evidence="3" id="KW-1185">Reference proteome</keyword>
<evidence type="ECO:0000256" key="1">
    <source>
        <dbReference type="SAM" id="Phobius"/>
    </source>
</evidence>
<evidence type="ECO:0000313" key="3">
    <source>
        <dbReference type="Proteomes" id="UP000039865"/>
    </source>
</evidence>
<feature type="transmembrane region" description="Helical" evidence="1">
    <location>
        <begin position="16"/>
        <end position="36"/>
    </location>
</feature>
<organism evidence="2 3">
    <name type="scientific">Stylonychia lemnae</name>
    <name type="common">Ciliate</name>
    <dbReference type="NCBI Taxonomy" id="5949"/>
    <lineage>
        <taxon>Eukaryota</taxon>
        <taxon>Sar</taxon>
        <taxon>Alveolata</taxon>
        <taxon>Ciliophora</taxon>
        <taxon>Intramacronucleata</taxon>
        <taxon>Spirotrichea</taxon>
        <taxon>Stichotrichia</taxon>
        <taxon>Sporadotrichida</taxon>
        <taxon>Oxytrichidae</taxon>
        <taxon>Stylonychinae</taxon>
        <taxon>Stylonychia</taxon>
    </lineage>
</organism>
<gene>
    <name evidence="2" type="primary">Contig16118.g17174</name>
    <name evidence="2" type="ORF">STYLEM_11503</name>
</gene>
<accession>A0A078AJF2</accession>
<keyword evidence="1" id="KW-1133">Transmembrane helix</keyword>
<evidence type="ECO:0008006" key="4">
    <source>
        <dbReference type="Google" id="ProtNLM"/>
    </source>
</evidence>
<keyword evidence="1" id="KW-0812">Transmembrane</keyword>
<dbReference type="Proteomes" id="UP000039865">
    <property type="component" value="Unassembled WGS sequence"/>
</dbReference>
<feature type="transmembrane region" description="Helical" evidence="1">
    <location>
        <begin position="56"/>
        <end position="75"/>
    </location>
</feature>
<proteinExistence type="predicted"/>
<dbReference type="InParanoid" id="A0A078AJF2"/>
<dbReference type="EMBL" id="CCKQ01010944">
    <property type="protein sequence ID" value="CDW82470.1"/>
    <property type="molecule type" value="Genomic_DNA"/>
</dbReference>
<evidence type="ECO:0000313" key="2">
    <source>
        <dbReference type="EMBL" id="CDW82470.1"/>
    </source>
</evidence>
<protein>
    <recommendedName>
        <fullName evidence="4">Transmembrane protein</fullName>
    </recommendedName>
</protein>
<feature type="transmembrane region" description="Helical" evidence="1">
    <location>
        <begin position="108"/>
        <end position="126"/>
    </location>
</feature>
<dbReference type="AlphaFoldDB" id="A0A078AJF2"/>
<keyword evidence="1" id="KW-0472">Membrane</keyword>